<dbReference type="GO" id="GO:0004527">
    <property type="term" value="F:exonuclease activity"/>
    <property type="evidence" value="ECO:0007669"/>
    <property type="project" value="UniProtKB-KW"/>
</dbReference>
<keyword evidence="6" id="KW-0539">Nucleus</keyword>
<dbReference type="CDD" id="cd06145">
    <property type="entry name" value="REX1_like"/>
    <property type="match status" value="1"/>
</dbReference>
<evidence type="ECO:0000256" key="8">
    <source>
        <dbReference type="SAM" id="MobiDB-lite"/>
    </source>
</evidence>
<dbReference type="InterPro" id="IPR047021">
    <property type="entry name" value="REXO1/3/4-like"/>
</dbReference>
<feature type="region of interest" description="Disordered" evidence="8">
    <location>
        <begin position="764"/>
        <end position="787"/>
    </location>
</feature>
<evidence type="ECO:0000256" key="6">
    <source>
        <dbReference type="ARBA" id="ARBA00023242"/>
    </source>
</evidence>
<dbReference type="Ensembl" id="ENSCPBT00000012461.1">
    <property type="protein sequence ID" value="ENSCPBP00000010382.1"/>
    <property type="gene ID" value="ENSCPBG00000007974.1"/>
</dbReference>
<reference evidence="9" key="1">
    <citation type="submission" date="2025-08" db="UniProtKB">
        <authorList>
            <consortium name="Ensembl"/>
        </authorList>
    </citation>
    <scope>IDENTIFICATION</scope>
</reference>
<feature type="compositionally biased region" description="Polar residues" evidence="8">
    <location>
        <begin position="764"/>
        <end position="783"/>
    </location>
</feature>
<feature type="region of interest" description="Disordered" evidence="8">
    <location>
        <begin position="194"/>
        <end position="214"/>
    </location>
</feature>
<gene>
    <name evidence="9" type="primary">LOC101950306</name>
</gene>
<accession>A0A8C3FLW6</accession>
<dbReference type="AlphaFoldDB" id="A0A8C3FLW6"/>
<keyword evidence="7" id="KW-0175">Coiled coil</keyword>
<dbReference type="PANTHER" id="PTHR12801">
    <property type="entry name" value="RNA EXONUCLEASE REXO1 / RECO3 FAMILY MEMBER-RELATED"/>
    <property type="match status" value="1"/>
</dbReference>
<dbReference type="GeneTree" id="ENSGT00940000165347"/>
<dbReference type="InterPro" id="IPR031736">
    <property type="entry name" value="REXO1-like_dom"/>
</dbReference>
<dbReference type="InterPro" id="IPR012337">
    <property type="entry name" value="RNaseH-like_sf"/>
</dbReference>
<evidence type="ECO:0000256" key="1">
    <source>
        <dbReference type="ARBA" id="ARBA00004123"/>
    </source>
</evidence>
<evidence type="ECO:0000313" key="9">
    <source>
        <dbReference type="Ensembl" id="ENSCPBP00000010382.1"/>
    </source>
</evidence>
<dbReference type="SUPFAM" id="SSF53098">
    <property type="entry name" value="Ribonuclease H-like"/>
    <property type="match status" value="1"/>
</dbReference>
<evidence type="ECO:0000256" key="2">
    <source>
        <dbReference type="ARBA" id="ARBA00006357"/>
    </source>
</evidence>
<protein>
    <submittedName>
        <fullName evidence="9">Uncharacterized protein</fullName>
    </submittedName>
</protein>
<evidence type="ECO:0000256" key="7">
    <source>
        <dbReference type="SAM" id="Coils"/>
    </source>
</evidence>
<dbReference type="Proteomes" id="UP000694380">
    <property type="component" value="Unplaced"/>
</dbReference>
<feature type="region of interest" description="Disordered" evidence="8">
    <location>
        <begin position="89"/>
        <end position="108"/>
    </location>
</feature>
<comment type="similarity">
    <text evidence="2">Belongs to the REXO1/REXO3 family.</text>
</comment>
<dbReference type="GO" id="GO:0003676">
    <property type="term" value="F:nucleic acid binding"/>
    <property type="evidence" value="ECO:0007669"/>
    <property type="project" value="InterPro"/>
</dbReference>
<evidence type="ECO:0000313" key="10">
    <source>
        <dbReference type="Proteomes" id="UP000694380"/>
    </source>
</evidence>
<organism evidence="9 10">
    <name type="scientific">Chrysemys picta bellii</name>
    <name type="common">Western painted turtle</name>
    <name type="synonym">Emys bellii</name>
    <dbReference type="NCBI Taxonomy" id="8478"/>
    <lineage>
        <taxon>Eukaryota</taxon>
        <taxon>Metazoa</taxon>
        <taxon>Chordata</taxon>
        <taxon>Craniata</taxon>
        <taxon>Vertebrata</taxon>
        <taxon>Euteleostomi</taxon>
        <taxon>Archelosauria</taxon>
        <taxon>Testudinata</taxon>
        <taxon>Testudines</taxon>
        <taxon>Cryptodira</taxon>
        <taxon>Durocryptodira</taxon>
        <taxon>Testudinoidea</taxon>
        <taxon>Emydidae</taxon>
        <taxon>Chrysemys</taxon>
    </lineage>
</organism>
<evidence type="ECO:0000256" key="5">
    <source>
        <dbReference type="ARBA" id="ARBA00022839"/>
    </source>
</evidence>
<keyword evidence="4" id="KW-0378">Hydrolase</keyword>
<evidence type="ECO:0000256" key="4">
    <source>
        <dbReference type="ARBA" id="ARBA00022801"/>
    </source>
</evidence>
<dbReference type="OrthoDB" id="206335at2759"/>
<dbReference type="PANTHER" id="PTHR12801:SF152">
    <property type="entry name" value="EXONUCLEASE DOMAIN-CONTAINING PROTEIN"/>
    <property type="match status" value="1"/>
</dbReference>
<dbReference type="GO" id="GO:0005634">
    <property type="term" value="C:nucleus"/>
    <property type="evidence" value="ECO:0007669"/>
    <property type="project" value="UniProtKB-SubCell"/>
</dbReference>
<dbReference type="Pfam" id="PF15870">
    <property type="entry name" value="EloA-BP1"/>
    <property type="match status" value="1"/>
</dbReference>
<evidence type="ECO:0000256" key="3">
    <source>
        <dbReference type="ARBA" id="ARBA00022722"/>
    </source>
</evidence>
<keyword evidence="5" id="KW-0269">Exonuclease</keyword>
<sequence>MLRSAGYFSGFSCPFDGASGAGCPRPHCQYRHEAGRSGQQPLSDAPAMELGKSIQELERIKKAIESVKTEVEEGQKKLSQYNLQDEIPKNSLTSKTNDVKGNKTSPDDDGLCSSLTKDKCLVAPVSKYSSKGCHLVSSKYVIDHSCPATDLEYDPLLNYSAGLLSSSIMKEQENEIQQFKRVKMPLADFHMESPKMSPCGNRHGSPKKRSRSYSPIKLEIKLQESDDDDILVIDAPPLTVTKKPRISRSFKNWNREENKQVAVTCAENLQNSNVAEDALKSIEEKRAEVTVILQKDANADVSNPEKSLKTPPKTQSAYLPDVKINALKSLNNLCEQRKSFTVSKENNISSISHIKAQTQKETLKKEDPKSEISVKTSVEELSTNKYKNTPTCKSEAQTSLYFEASSKDKTVLTAQGTCKKLPINIGKIQIIHENGENEVLGNAPIHPSTPLNLGEKICHDVDLLTKNRSGETNSNTMNTTIQESEIIILDSSSEEEMEYSEEDTELSESDDPIEECRRIFNEFVESEAQKQEMAKQALGAHAEVDTLDTKTNMVPGQKKRIAHTAKFDVQTNKEILVPFKAPLPQQSCPTRILQAQQQAVQITAAVKSGQAFVAATSGQKKTVPVLSTTQIQNVGPMVCLNLLEVQPVATSSGQLNVFLQGNAVTAMPCRPSNISIKRIAPMPIKVSSRRRLSIIPESGSKVPHDTRQRYVNFFVEEYLKVCRTVNEAFDKALVEEKAIYDRCGSKNMYLNIAVNTLKKLRDQGSLSPNGQSCGSRWTNTTGSRKSEEKNDFSGIVLYRILKDYVLTEEQLHESGYPQPNPEKPGSAILGNGITKTAVSDASKRVCCRCGEIYTVTASGKHIRKEECNYHSGRVLRQKVPGGLETRYSCCEGVVGSPGCQVAKLHVHDGRKENLDGFVKTFIKLTPADGNHGVFALDCEMCYTTQGLELTRVTVVDSNLQVAYDTLVKPDNEIIDYNTRFSGVTEEDLKNTSSSIRDVQAILLNLFSADTILIGHSLENDLFALKLIHNTVVDTAVVFPHRLGLPHKRALRNLMADYLRRIIQDDVGGHDSSEDAAACMELMLWKVKEDTKGRKW</sequence>
<name>A0A8C3FLW6_CHRPI</name>
<dbReference type="InterPro" id="IPR034922">
    <property type="entry name" value="REX1-like_exo"/>
</dbReference>
<proteinExistence type="inferred from homology"/>
<keyword evidence="10" id="KW-1185">Reference proteome</keyword>
<dbReference type="Gene3D" id="3.30.420.10">
    <property type="entry name" value="Ribonuclease H-like superfamily/Ribonuclease H"/>
    <property type="match status" value="1"/>
</dbReference>
<dbReference type="Pfam" id="PF00929">
    <property type="entry name" value="RNase_T"/>
    <property type="match status" value="1"/>
</dbReference>
<keyword evidence="3" id="KW-0540">Nuclease</keyword>
<dbReference type="InterPro" id="IPR013520">
    <property type="entry name" value="Ribonucl_H"/>
</dbReference>
<reference evidence="9" key="2">
    <citation type="submission" date="2025-09" db="UniProtKB">
        <authorList>
            <consortium name="Ensembl"/>
        </authorList>
    </citation>
    <scope>IDENTIFICATION</scope>
</reference>
<dbReference type="FunFam" id="3.30.420.10:FF:000021">
    <property type="entry name" value="RNA exonuclease 1 homolog"/>
    <property type="match status" value="1"/>
</dbReference>
<comment type="subcellular location">
    <subcellularLocation>
        <location evidence="1">Nucleus</location>
    </subcellularLocation>
</comment>
<feature type="coiled-coil region" evidence="7">
    <location>
        <begin position="50"/>
        <end position="84"/>
    </location>
</feature>
<dbReference type="SMART" id="SM00479">
    <property type="entry name" value="EXOIII"/>
    <property type="match status" value="1"/>
</dbReference>
<dbReference type="InterPro" id="IPR036397">
    <property type="entry name" value="RNaseH_sf"/>
</dbReference>